<dbReference type="OrthoDB" id="1939491at2759"/>
<evidence type="ECO:0000256" key="1">
    <source>
        <dbReference type="SAM" id="MobiDB-lite"/>
    </source>
</evidence>
<proteinExistence type="predicted"/>
<reference evidence="2 3" key="1">
    <citation type="journal article" date="2019" name="Genome Biol. Evol.">
        <title>Insights into the evolution of the New World diploid cottons (Gossypium, subgenus Houzingenia) based on genome sequencing.</title>
        <authorList>
            <person name="Grover C.E."/>
            <person name="Arick M.A. 2nd"/>
            <person name="Thrash A."/>
            <person name="Conover J.L."/>
            <person name="Sanders W.S."/>
            <person name="Peterson D.G."/>
            <person name="Frelichowski J.E."/>
            <person name="Scheffler J.A."/>
            <person name="Scheffler B.E."/>
            <person name="Wendel J.F."/>
        </authorList>
    </citation>
    <scope>NUCLEOTIDE SEQUENCE [LARGE SCALE GENOMIC DNA]</scope>
    <source>
        <strain evidence="2">57</strain>
        <tissue evidence="2">Leaf</tissue>
    </source>
</reference>
<dbReference type="AlphaFoldDB" id="A0A7J8VCF8"/>
<feature type="region of interest" description="Disordered" evidence="1">
    <location>
        <begin position="1"/>
        <end position="54"/>
    </location>
</feature>
<name>A0A7J8VCF8_9ROSI</name>
<dbReference type="Proteomes" id="UP000593573">
    <property type="component" value="Unassembled WGS sequence"/>
</dbReference>
<comment type="caution">
    <text evidence="2">The sequence shown here is derived from an EMBL/GenBank/DDBJ whole genome shotgun (WGS) entry which is preliminary data.</text>
</comment>
<feature type="compositionally biased region" description="Basic and acidic residues" evidence="1">
    <location>
        <begin position="10"/>
        <end position="36"/>
    </location>
</feature>
<protein>
    <submittedName>
        <fullName evidence="2">Uncharacterized protein</fullName>
    </submittedName>
</protein>
<evidence type="ECO:0000313" key="3">
    <source>
        <dbReference type="Proteomes" id="UP000593573"/>
    </source>
</evidence>
<gene>
    <name evidence="2" type="ORF">Goklo_012272</name>
</gene>
<evidence type="ECO:0000313" key="2">
    <source>
        <dbReference type="EMBL" id="MBA0660230.1"/>
    </source>
</evidence>
<organism evidence="2 3">
    <name type="scientific">Gossypium klotzschianum</name>
    <dbReference type="NCBI Taxonomy" id="34286"/>
    <lineage>
        <taxon>Eukaryota</taxon>
        <taxon>Viridiplantae</taxon>
        <taxon>Streptophyta</taxon>
        <taxon>Embryophyta</taxon>
        <taxon>Tracheophyta</taxon>
        <taxon>Spermatophyta</taxon>
        <taxon>Magnoliopsida</taxon>
        <taxon>eudicotyledons</taxon>
        <taxon>Gunneridae</taxon>
        <taxon>Pentapetalae</taxon>
        <taxon>rosids</taxon>
        <taxon>malvids</taxon>
        <taxon>Malvales</taxon>
        <taxon>Malvaceae</taxon>
        <taxon>Malvoideae</taxon>
        <taxon>Gossypium</taxon>
    </lineage>
</organism>
<dbReference type="EMBL" id="JABFAB010000009">
    <property type="protein sequence ID" value="MBA0660230.1"/>
    <property type="molecule type" value="Genomic_DNA"/>
</dbReference>
<keyword evidence="3" id="KW-1185">Reference proteome</keyword>
<sequence length="189" mass="21045">MAEAESFIELDPRKEKFESSKPKETCNGGRDHKEDGNGNGGNEQSKISGMSKENEAEPVEFETLKLGSVILKSAKVKRDRKQKGLMYVDINITGQRKSVLINTELSDLFIFEKVMGKLHLSVSKSTKKIKIVNSKEVPIVGVEQKVSRDTRDGTKVLLVIQLAKDVPCGWDIDLVYDSATKTPLEMLYG</sequence>
<accession>A0A7J8VCF8</accession>